<evidence type="ECO:0000256" key="3">
    <source>
        <dbReference type="ARBA" id="ARBA00022692"/>
    </source>
</evidence>
<accession>A0A2T0BJB1</accession>
<reference evidence="7 8" key="1">
    <citation type="submission" date="2018-03" db="EMBL/GenBank/DDBJ databases">
        <title>Genome sequence of Clostridium vincentii DSM 10228.</title>
        <authorList>
            <person name="Poehlein A."/>
            <person name="Daniel R."/>
        </authorList>
    </citation>
    <scope>NUCLEOTIDE SEQUENCE [LARGE SCALE GENOMIC DNA]</scope>
    <source>
        <strain evidence="7 8">DSM 10228</strain>
    </source>
</reference>
<evidence type="ECO:0000256" key="2">
    <source>
        <dbReference type="ARBA" id="ARBA00022475"/>
    </source>
</evidence>
<proteinExistence type="predicted"/>
<dbReference type="EMBL" id="PVXQ01000004">
    <property type="protein sequence ID" value="PRR83970.1"/>
    <property type="molecule type" value="Genomic_DNA"/>
</dbReference>
<evidence type="ECO:0000256" key="6">
    <source>
        <dbReference type="SAM" id="Phobius"/>
    </source>
</evidence>
<feature type="transmembrane region" description="Helical" evidence="6">
    <location>
        <begin position="6"/>
        <end position="23"/>
    </location>
</feature>
<evidence type="ECO:0000313" key="8">
    <source>
        <dbReference type="Proteomes" id="UP000239471"/>
    </source>
</evidence>
<dbReference type="Pfam" id="PF04347">
    <property type="entry name" value="FliO"/>
    <property type="match status" value="1"/>
</dbReference>
<evidence type="ECO:0000256" key="4">
    <source>
        <dbReference type="ARBA" id="ARBA00022989"/>
    </source>
</evidence>
<keyword evidence="3 6" id="KW-0812">Transmembrane</keyword>
<keyword evidence="4 6" id="KW-1133">Transmembrane helix</keyword>
<dbReference type="InterPro" id="IPR022781">
    <property type="entry name" value="Flagellar_biosynth_FliO"/>
</dbReference>
<comment type="caution">
    <text evidence="7">The sequence shown here is derived from an EMBL/GenBank/DDBJ whole genome shotgun (WGS) entry which is preliminary data.</text>
</comment>
<evidence type="ECO:0000313" key="7">
    <source>
        <dbReference type="EMBL" id="PRR83970.1"/>
    </source>
</evidence>
<dbReference type="GO" id="GO:0016020">
    <property type="term" value="C:membrane"/>
    <property type="evidence" value="ECO:0007669"/>
    <property type="project" value="InterPro"/>
</dbReference>
<comment type="subcellular location">
    <subcellularLocation>
        <location evidence="1">Cell membrane</location>
    </subcellularLocation>
</comment>
<protein>
    <recommendedName>
        <fullName evidence="9">Flagellar biosynthesis protein, FliO</fullName>
    </recommendedName>
</protein>
<dbReference type="AlphaFoldDB" id="A0A2T0BJB1"/>
<keyword evidence="5 6" id="KW-0472">Membrane</keyword>
<keyword evidence="2" id="KW-1003">Cell membrane</keyword>
<keyword evidence="8" id="KW-1185">Reference proteome</keyword>
<organism evidence="7 8">
    <name type="scientific">Clostridium vincentii</name>
    <dbReference type="NCBI Taxonomy" id="52704"/>
    <lineage>
        <taxon>Bacteria</taxon>
        <taxon>Bacillati</taxon>
        <taxon>Bacillota</taxon>
        <taxon>Clostridia</taxon>
        <taxon>Eubacteriales</taxon>
        <taxon>Clostridiaceae</taxon>
        <taxon>Clostridium</taxon>
    </lineage>
</organism>
<dbReference type="Proteomes" id="UP000239471">
    <property type="component" value="Unassembled WGS sequence"/>
</dbReference>
<evidence type="ECO:0000256" key="1">
    <source>
        <dbReference type="ARBA" id="ARBA00004236"/>
    </source>
</evidence>
<sequence length="125" mass="14269">MILKLIVALIILFGLMIIVLKYSKKGMDNSTRRSYSKIVDRTQISKDSFVIVLRVGKEGMVILTAAGHTQKLKDLSEEEINKAEEDKQEAYVEMTKVYGNFIDILKKKVYAVIGKIKSKEEKNEK</sequence>
<dbReference type="GO" id="GO:0044781">
    <property type="term" value="P:bacterial-type flagellum organization"/>
    <property type="evidence" value="ECO:0007669"/>
    <property type="project" value="InterPro"/>
</dbReference>
<name>A0A2T0BJB1_9CLOT</name>
<gene>
    <name evidence="7" type="ORF">CLVI_06240</name>
</gene>
<evidence type="ECO:0000256" key="5">
    <source>
        <dbReference type="ARBA" id="ARBA00023136"/>
    </source>
</evidence>
<evidence type="ECO:0008006" key="9">
    <source>
        <dbReference type="Google" id="ProtNLM"/>
    </source>
</evidence>